<name>A0A0A0LKM4_CUCSA</name>
<reference evidence="2 3" key="1">
    <citation type="journal article" date="2009" name="Nat. Genet.">
        <title>The genome of the cucumber, Cucumis sativus L.</title>
        <authorList>
            <person name="Huang S."/>
            <person name="Li R."/>
            <person name="Zhang Z."/>
            <person name="Li L."/>
            <person name="Gu X."/>
            <person name="Fan W."/>
            <person name="Lucas W.J."/>
            <person name="Wang X."/>
            <person name="Xie B."/>
            <person name="Ni P."/>
            <person name="Ren Y."/>
            <person name="Zhu H."/>
            <person name="Li J."/>
            <person name="Lin K."/>
            <person name="Jin W."/>
            <person name="Fei Z."/>
            <person name="Li G."/>
            <person name="Staub J."/>
            <person name="Kilian A."/>
            <person name="van der Vossen E.A."/>
            <person name="Wu Y."/>
            <person name="Guo J."/>
            <person name="He J."/>
            <person name="Jia Z."/>
            <person name="Ren Y."/>
            <person name="Tian G."/>
            <person name="Lu Y."/>
            <person name="Ruan J."/>
            <person name="Qian W."/>
            <person name="Wang M."/>
            <person name="Huang Q."/>
            <person name="Li B."/>
            <person name="Xuan Z."/>
            <person name="Cao J."/>
            <person name="Asan"/>
            <person name="Wu Z."/>
            <person name="Zhang J."/>
            <person name="Cai Q."/>
            <person name="Bai Y."/>
            <person name="Zhao B."/>
            <person name="Han Y."/>
            <person name="Li Y."/>
            <person name="Li X."/>
            <person name="Wang S."/>
            <person name="Shi Q."/>
            <person name="Liu S."/>
            <person name="Cho W.K."/>
            <person name="Kim J.Y."/>
            <person name="Xu Y."/>
            <person name="Heller-Uszynska K."/>
            <person name="Miao H."/>
            <person name="Cheng Z."/>
            <person name="Zhang S."/>
            <person name="Wu J."/>
            <person name="Yang Y."/>
            <person name="Kang H."/>
            <person name="Li M."/>
            <person name="Liang H."/>
            <person name="Ren X."/>
            <person name="Shi Z."/>
            <person name="Wen M."/>
            <person name="Jian M."/>
            <person name="Yang H."/>
            <person name="Zhang G."/>
            <person name="Yang Z."/>
            <person name="Chen R."/>
            <person name="Liu S."/>
            <person name="Li J."/>
            <person name="Ma L."/>
            <person name="Liu H."/>
            <person name="Zhou Y."/>
            <person name="Zhao J."/>
            <person name="Fang X."/>
            <person name="Li G."/>
            <person name="Fang L."/>
            <person name="Li Y."/>
            <person name="Liu D."/>
            <person name="Zheng H."/>
            <person name="Zhang Y."/>
            <person name="Qin N."/>
            <person name="Li Z."/>
            <person name="Yang G."/>
            <person name="Yang S."/>
            <person name="Bolund L."/>
            <person name="Kristiansen K."/>
            <person name="Zheng H."/>
            <person name="Li S."/>
            <person name="Zhang X."/>
            <person name="Yang H."/>
            <person name="Wang J."/>
            <person name="Sun R."/>
            <person name="Zhang B."/>
            <person name="Jiang S."/>
            <person name="Wang J."/>
            <person name="Du Y."/>
            <person name="Li S."/>
        </authorList>
    </citation>
    <scope>NUCLEOTIDE SEQUENCE [LARGE SCALE GENOMIC DNA]</scope>
    <source>
        <strain evidence="3">cv. 9930</strain>
    </source>
</reference>
<evidence type="ECO:0000256" key="1">
    <source>
        <dbReference type="SAM" id="MobiDB-lite"/>
    </source>
</evidence>
<reference evidence="2 3" key="4">
    <citation type="journal article" date="2011" name="BMC Genomics">
        <title>RNA-Seq improves annotation of protein-coding genes in the cucumber genome.</title>
        <authorList>
            <person name="Li Z."/>
            <person name="Zhang Z."/>
            <person name="Yan P."/>
            <person name="Huang S."/>
            <person name="Fei Z."/>
            <person name="Lin K."/>
        </authorList>
    </citation>
    <scope>NUCLEOTIDE SEQUENCE [LARGE SCALE GENOMIC DNA]</scope>
    <source>
        <strain evidence="3">cv. 9930</strain>
    </source>
</reference>
<organism evidence="2 3">
    <name type="scientific">Cucumis sativus</name>
    <name type="common">Cucumber</name>
    <dbReference type="NCBI Taxonomy" id="3659"/>
    <lineage>
        <taxon>Eukaryota</taxon>
        <taxon>Viridiplantae</taxon>
        <taxon>Streptophyta</taxon>
        <taxon>Embryophyta</taxon>
        <taxon>Tracheophyta</taxon>
        <taxon>Spermatophyta</taxon>
        <taxon>Magnoliopsida</taxon>
        <taxon>eudicotyledons</taxon>
        <taxon>Gunneridae</taxon>
        <taxon>Pentapetalae</taxon>
        <taxon>rosids</taxon>
        <taxon>fabids</taxon>
        <taxon>Cucurbitales</taxon>
        <taxon>Cucurbitaceae</taxon>
        <taxon>Benincaseae</taxon>
        <taxon>Cucumis</taxon>
    </lineage>
</organism>
<dbReference type="EMBL" id="CM002923">
    <property type="protein sequence ID" value="KGN61599.1"/>
    <property type="molecule type" value="Genomic_DNA"/>
</dbReference>
<dbReference type="Gramene" id="KGN61599">
    <property type="protein sequence ID" value="KGN61599"/>
    <property type="gene ID" value="Csa_2G174650"/>
</dbReference>
<evidence type="ECO:0000313" key="3">
    <source>
        <dbReference type="Proteomes" id="UP000029981"/>
    </source>
</evidence>
<gene>
    <name evidence="2" type="ORF">Csa_2G174650</name>
</gene>
<reference evidence="2 3" key="3">
    <citation type="journal article" date="2010" name="BMC Genomics">
        <title>Transcriptome sequencing and comparative analysis of cucumber flowers with different sex types.</title>
        <authorList>
            <person name="Guo S."/>
            <person name="Zheng Y."/>
            <person name="Joung J.G."/>
            <person name="Liu S."/>
            <person name="Zhang Z."/>
            <person name="Crasta O.R."/>
            <person name="Sobral B.W."/>
            <person name="Xu Y."/>
            <person name="Huang S."/>
            <person name="Fei Z."/>
        </authorList>
    </citation>
    <scope>NUCLEOTIDE SEQUENCE [LARGE SCALE GENOMIC DNA]</scope>
    <source>
        <strain evidence="3">cv. 9930</strain>
    </source>
</reference>
<accession>A0A0A0LKM4</accession>
<keyword evidence="3" id="KW-1185">Reference proteome</keyword>
<feature type="region of interest" description="Disordered" evidence="1">
    <location>
        <begin position="1"/>
        <end position="45"/>
    </location>
</feature>
<reference evidence="2 3" key="2">
    <citation type="journal article" date="2009" name="PLoS ONE">
        <title>An integrated genetic and cytogenetic map of the cucumber genome.</title>
        <authorList>
            <person name="Ren Y."/>
            <person name="Zhang Z."/>
            <person name="Liu J."/>
            <person name="Staub J.E."/>
            <person name="Han Y."/>
            <person name="Cheng Z."/>
            <person name="Li X."/>
            <person name="Lu J."/>
            <person name="Miao H."/>
            <person name="Kang H."/>
            <person name="Xie B."/>
            <person name="Gu X."/>
            <person name="Wang X."/>
            <person name="Du Y."/>
            <person name="Jin W."/>
            <person name="Huang S."/>
        </authorList>
    </citation>
    <scope>NUCLEOTIDE SEQUENCE [LARGE SCALE GENOMIC DNA]</scope>
    <source>
        <strain evidence="3">cv. 9930</strain>
    </source>
</reference>
<protein>
    <submittedName>
        <fullName evidence="2">Uncharacterized protein</fullName>
    </submittedName>
</protein>
<dbReference type="AlphaFoldDB" id="A0A0A0LKM4"/>
<sequence length="75" mass="8383">MAKLLRPRNIAPRSLKAPPSSTPQNGLKQGCWYDSRGKKSGRTPREVRAALTDEDTCIGGFEGEREKVVDLLWNQ</sequence>
<evidence type="ECO:0000313" key="2">
    <source>
        <dbReference type="EMBL" id="KGN61599.1"/>
    </source>
</evidence>
<proteinExistence type="predicted"/>
<dbReference type="Proteomes" id="UP000029981">
    <property type="component" value="Chromosome 2"/>
</dbReference>